<dbReference type="STRING" id="575540.Isop_0733"/>
<evidence type="ECO:0000259" key="9">
    <source>
        <dbReference type="Pfam" id="PF10502"/>
    </source>
</evidence>
<dbReference type="PROSITE" id="PS00760">
    <property type="entry name" value="SPASE_I_2"/>
    <property type="match status" value="1"/>
</dbReference>
<reference key="1">
    <citation type="submission" date="2010-11" db="EMBL/GenBank/DDBJ databases">
        <title>The complete sequence of chromosome of Isophaera pallida ATCC 43644.</title>
        <authorList>
            <consortium name="US DOE Joint Genome Institute (JGI-PGF)"/>
            <person name="Lucas S."/>
            <person name="Copeland A."/>
            <person name="Lapidus A."/>
            <person name="Bruce D."/>
            <person name="Goodwin L."/>
            <person name="Pitluck S."/>
            <person name="Kyrpides N."/>
            <person name="Mavromatis K."/>
            <person name="Pagani I."/>
            <person name="Ivanova N."/>
            <person name="Saunders E."/>
            <person name="Brettin T."/>
            <person name="Detter J.C."/>
            <person name="Han C."/>
            <person name="Tapia R."/>
            <person name="Land M."/>
            <person name="Hauser L."/>
            <person name="Markowitz V."/>
            <person name="Cheng J.-F."/>
            <person name="Hugenholtz P."/>
            <person name="Woyke T."/>
            <person name="Wu D."/>
            <person name="Eisen J.A."/>
        </authorList>
    </citation>
    <scope>NUCLEOTIDE SEQUENCE</scope>
    <source>
        <strain>ATCC 43644</strain>
    </source>
</reference>
<name>E8R1B8_ISOPI</name>
<dbReference type="GO" id="GO:0016020">
    <property type="term" value="C:membrane"/>
    <property type="evidence" value="ECO:0007669"/>
    <property type="project" value="InterPro"/>
</dbReference>
<sequence>MDRDQSGLGFASTQIQDEGQNGDFPPNRSFAAMSAEPSFPSPRPGPGDSSGGRPRAKLKPVSQTRRRPTSVIASNAVPPQSPTPTQTPVAGPNANALTDLSGGWRETFESLAIAVLVAILFRGFFCEVFIIPTGSMAPTLMGQHKDLVCSQCGCSFTVNAAERPDNEMVFRQARPGRFTAQATCPNCRHIERGVSDEPVHNGDRILVLRQPYESPELPGSSPPTRWEVVVFRYPENPQQNYIKRLVGMPGEVLAIQGGDVLVRPGPDSPEAFDDPPKLDPRTEDPDAYTLARKPLNHLQAMKVLVYDDTLRASALADRPEWRRWRIEDPSRPSNSAEMEPGRYRLDGQREGRVALTYRHLVPDSSQWRAILEGKDPTTPPRPTLITDFLAYNTDNRDTPAWLQPHWVGDLSLSGRFELVGVPNDPQASLSLGLVRAGLVYHVDWRPAAGVIQVFRDNQALGEPIALTLGDGPHDFQWIHFDGELQLLIDGTPVLGGGILTRSGHSIGQAPTQADLAPARIEVRGLEAIISNLILHRDVYYTRDPQEYDYAGVWNPPRNEGELMDFLADPARFAVIGLASGLSQPRWVRPGHYLMLGDNSRRSSDSRAWGRRDQLPQGGWTHDLRQTHEVPESLIVGRAFFVYWPHGVPFWPKIRLDLGGRTWVLPFRPYFERMTWIR</sequence>
<protein>
    <recommendedName>
        <fullName evidence="4">Signal peptidase I</fullName>
        <ecNumber evidence="3">3.4.21.89</ecNumber>
    </recommendedName>
    <alternativeName>
        <fullName evidence="6">Leader peptidase I</fullName>
    </alternativeName>
</protein>
<feature type="active site" evidence="7">
    <location>
        <position position="243"/>
    </location>
</feature>
<dbReference type="Proteomes" id="UP000008631">
    <property type="component" value="Chromosome"/>
</dbReference>
<evidence type="ECO:0000313" key="11">
    <source>
        <dbReference type="Proteomes" id="UP000008631"/>
    </source>
</evidence>
<gene>
    <name evidence="10" type="ordered locus">Isop_0733</name>
</gene>
<keyword evidence="11" id="KW-1185">Reference proteome</keyword>
<dbReference type="InterPro" id="IPR000223">
    <property type="entry name" value="Pept_S26A_signal_pept_1"/>
</dbReference>
<accession>E8R1B8</accession>
<dbReference type="SUPFAM" id="SSF51306">
    <property type="entry name" value="LexA/Signal peptidase"/>
    <property type="match status" value="2"/>
</dbReference>
<dbReference type="GO" id="GO:0004252">
    <property type="term" value="F:serine-type endopeptidase activity"/>
    <property type="evidence" value="ECO:0007669"/>
    <property type="project" value="InterPro"/>
</dbReference>
<dbReference type="HOGENOM" id="CLU_457004_0_0_0"/>
<dbReference type="EMBL" id="CP002353">
    <property type="protein sequence ID" value="ADV61324.1"/>
    <property type="molecule type" value="Genomic_DNA"/>
</dbReference>
<feature type="region of interest" description="Disordered" evidence="8">
    <location>
        <begin position="1"/>
        <end position="93"/>
    </location>
</feature>
<evidence type="ECO:0000256" key="7">
    <source>
        <dbReference type="PIRSR" id="PIRSR600223-1"/>
    </source>
</evidence>
<dbReference type="Gene3D" id="2.10.109.10">
    <property type="entry name" value="Umud Fragment, subunit A"/>
    <property type="match status" value="2"/>
</dbReference>
<dbReference type="PROSITE" id="PS00761">
    <property type="entry name" value="SPASE_I_3"/>
    <property type="match status" value="1"/>
</dbReference>
<dbReference type="Pfam" id="PF10502">
    <property type="entry name" value="Peptidase_S26"/>
    <property type="match status" value="2"/>
</dbReference>
<dbReference type="InterPro" id="IPR019757">
    <property type="entry name" value="Pept_S26A_signal_pept_1_Lys-AS"/>
</dbReference>
<evidence type="ECO:0000256" key="5">
    <source>
        <dbReference type="ARBA" id="ARBA00022801"/>
    </source>
</evidence>
<comment type="similarity">
    <text evidence="2">Belongs to the peptidase S26 family.</text>
</comment>
<comment type="catalytic activity">
    <reaction evidence="1">
        <text>Cleavage of hydrophobic, N-terminal signal or leader sequences from secreted and periplasmic proteins.</text>
        <dbReference type="EC" id="3.4.21.89"/>
    </reaction>
</comment>
<evidence type="ECO:0000256" key="1">
    <source>
        <dbReference type="ARBA" id="ARBA00000677"/>
    </source>
</evidence>
<dbReference type="InterPro" id="IPR019533">
    <property type="entry name" value="Peptidase_S26"/>
</dbReference>
<dbReference type="PRINTS" id="PR00727">
    <property type="entry name" value="LEADERPTASE"/>
</dbReference>
<feature type="domain" description="Peptidase S26" evidence="9">
    <location>
        <begin position="190"/>
        <end position="311"/>
    </location>
</feature>
<proteinExistence type="inferred from homology"/>
<evidence type="ECO:0000256" key="6">
    <source>
        <dbReference type="ARBA" id="ARBA00029906"/>
    </source>
</evidence>
<dbReference type="KEGG" id="ipa:Isop_0733"/>
<feature type="domain" description="Peptidase S26" evidence="9">
    <location>
        <begin position="585"/>
        <end position="643"/>
    </location>
</feature>
<feature type="active site" evidence="7">
    <location>
        <position position="135"/>
    </location>
</feature>
<feature type="compositionally biased region" description="Basic residues" evidence="8">
    <location>
        <begin position="54"/>
        <end position="68"/>
    </location>
</feature>
<organism evidence="10 11">
    <name type="scientific">Isosphaera pallida (strain ATCC 43644 / DSM 9630 / IS1B)</name>
    <dbReference type="NCBI Taxonomy" id="575540"/>
    <lineage>
        <taxon>Bacteria</taxon>
        <taxon>Pseudomonadati</taxon>
        <taxon>Planctomycetota</taxon>
        <taxon>Planctomycetia</taxon>
        <taxon>Isosphaerales</taxon>
        <taxon>Isosphaeraceae</taxon>
        <taxon>Isosphaera</taxon>
    </lineage>
</organism>
<dbReference type="eggNOG" id="COG0681">
    <property type="taxonomic scope" value="Bacteria"/>
</dbReference>
<evidence type="ECO:0000313" key="10">
    <source>
        <dbReference type="EMBL" id="ADV61324.1"/>
    </source>
</evidence>
<dbReference type="GO" id="GO:0009003">
    <property type="term" value="F:signal peptidase activity"/>
    <property type="evidence" value="ECO:0007669"/>
    <property type="project" value="UniProtKB-EC"/>
</dbReference>
<evidence type="ECO:0000256" key="4">
    <source>
        <dbReference type="ARBA" id="ARBA00019232"/>
    </source>
</evidence>
<dbReference type="InterPro" id="IPR036286">
    <property type="entry name" value="LexA/Signal_pep-like_sf"/>
</dbReference>
<evidence type="ECO:0000256" key="8">
    <source>
        <dbReference type="SAM" id="MobiDB-lite"/>
    </source>
</evidence>
<feature type="compositionally biased region" description="Basic and acidic residues" evidence="8">
    <location>
        <begin position="274"/>
        <end position="284"/>
    </location>
</feature>
<dbReference type="InterPro" id="IPR019758">
    <property type="entry name" value="Pept_S26A_signal_pept_1_CS"/>
</dbReference>
<dbReference type="EC" id="3.4.21.89" evidence="3"/>
<evidence type="ECO:0000256" key="3">
    <source>
        <dbReference type="ARBA" id="ARBA00013208"/>
    </source>
</evidence>
<dbReference type="GO" id="GO:0006465">
    <property type="term" value="P:signal peptide processing"/>
    <property type="evidence" value="ECO:0007669"/>
    <property type="project" value="InterPro"/>
</dbReference>
<dbReference type="CDD" id="cd06530">
    <property type="entry name" value="S26_SPase_I"/>
    <property type="match status" value="2"/>
</dbReference>
<dbReference type="InParanoid" id="E8R1B8"/>
<keyword evidence="5" id="KW-0378">Hydrolase</keyword>
<evidence type="ECO:0000256" key="2">
    <source>
        <dbReference type="ARBA" id="ARBA00009370"/>
    </source>
</evidence>
<dbReference type="AlphaFoldDB" id="E8R1B8"/>
<feature type="region of interest" description="Disordered" evidence="8">
    <location>
        <begin position="261"/>
        <end position="284"/>
    </location>
</feature>
<dbReference type="PANTHER" id="PTHR43390:SF1">
    <property type="entry name" value="CHLOROPLAST PROCESSING PEPTIDASE"/>
    <property type="match status" value="1"/>
</dbReference>
<dbReference type="PANTHER" id="PTHR43390">
    <property type="entry name" value="SIGNAL PEPTIDASE I"/>
    <property type="match status" value="1"/>
</dbReference>
<reference evidence="10 11" key="2">
    <citation type="journal article" date="2011" name="Stand. Genomic Sci.">
        <title>Complete genome sequence of Isosphaera pallida type strain (IS1B).</title>
        <authorList>
            <consortium name="US DOE Joint Genome Institute (JGI-PGF)"/>
            <person name="Goker M."/>
            <person name="Cleland D."/>
            <person name="Saunders E."/>
            <person name="Lapidus A."/>
            <person name="Nolan M."/>
            <person name="Lucas S."/>
            <person name="Hammon N."/>
            <person name="Deshpande S."/>
            <person name="Cheng J.F."/>
            <person name="Tapia R."/>
            <person name="Han C."/>
            <person name="Goodwin L."/>
            <person name="Pitluck S."/>
            <person name="Liolios K."/>
            <person name="Pagani I."/>
            <person name="Ivanova N."/>
            <person name="Mavromatis K."/>
            <person name="Pati A."/>
            <person name="Chen A."/>
            <person name="Palaniappan K."/>
            <person name="Land M."/>
            <person name="Hauser L."/>
            <person name="Chang Y.J."/>
            <person name="Jeffries C.D."/>
            <person name="Detter J.C."/>
            <person name="Beck B."/>
            <person name="Woyke T."/>
            <person name="Bristow J."/>
            <person name="Eisen J.A."/>
            <person name="Markowitz V."/>
            <person name="Hugenholtz P."/>
            <person name="Kyrpides N.C."/>
            <person name="Klenk H.P."/>
        </authorList>
    </citation>
    <scope>NUCLEOTIDE SEQUENCE [LARGE SCALE GENOMIC DNA]</scope>
    <source>
        <strain evidence="11">ATCC 43644 / DSM 9630 / IS1B</strain>
    </source>
</reference>